<dbReference type="Proteomes" id="UP000256838">
    <property type="component" value="Unassembled WGS sequence"/>
</dbReference>
<dbReference type="GO" id="GO:0003700">
    <property type="term" value="F:DNA-binding transcription factor activity"/>
    <property type="evidence" value="ECO:0007669"/>
    <property type="project" value="InterPro"/>
</dbReference>
<accession>A0A3D8JRX9</accession>
<comment type="caution">
    <text evidence="1">The sequence shown here is derived from an EMBL/GenBank/DDBJ whole genome shotgun (WGS) entry which is preliminary data.</text>
</comment>
<protein>
    <submittedName>
        <fullName evidence="1">Uncharacterized protein</fullName>
    </submittedName>
</protein>
<evidence type="ECO:0000313" key="1">
    <source>
        <dbReference type="EMBL" id="RDU95436.1"/>
    </source>
</evidence>
<dbReference type="InterPro" id="IPR031848">
    <property type="entry name" value="PrlF_antitoxin"/>
</dbReference>
<dbReference type="OrthoDB" id="426345at2"/>
<reference evidence="1 2" key="1">
    <citation type="submission" date="2018-08" db="EMBL/GenBank/DDBJ databases">
        <title>Paraburkholderia sp. DHOM06 isolated from forest soil.</title>
        <authorList>
            <person name="Gao Z.-H."/>
            <person name="Qiu L.-H."/>
        </authorList>
    </citation>
    <scope>NUCLEOTIDE SEQUENCE [LARGE SCALE GENOMIC DNA]</scope>
    <source>
        <strain evidence="1 2">DHOM06</strain>
    </source>
</reference>
<gene>
    <name evidence="1" type="ORF">DWV00_28085</name>
</gene>
<dbReference type="EMBL" id="QRGA01000019">
    <property type="protein sequence ID" value="RDU95436.1"/>
    <property type="molecule type" value="Genomic_DNA"/>
</dbReference>
<evidence type="ECO:0000313" key="2">
    <source>
        <dbReference type="Proteomes" id="UP000256838"/>
    </source>
</evidence>
<organism evidence="1 2">
    <name type="scientific">Trinickia dinghuensis</name>
    <dbReference type="NCBI Taxonomy" id="2291023"/>
    <lineage>
        <taxon>Bacteria</taxon>
        <taxon>Pseudomonadati</taxon>
        <taxon>Pseudomonadota</taxon>
        <taxon>Betaproteobacteria</taxon>
        <taxon>Burkholderiales</taxon>
        <taxon>Burkholderiaceae</taxon>
        <taxon>Trinickia</taxon>
    </lineage>
</organism>
<name>A0A3D8JRX9_9BURK</name>
<keyword evidence="2" id="KW-1185">Reference proteome</keyword>
<proteinExistence type="predicted"/>
<dbReference type="AlphaFoldDB" id="A0A3D8JRX9"/>
<dbReference type="GO" id="GO:0097351">
    <property type="term" value="F:toxin sequestering activity"/>
    <property type="evidence" value="ECO:0007669"/>
    <property type="project" value="InterPro"/>
</dbReference>
<sequence>MSDLNYWETAVCSPADNQEHRAFGPFLAFLARDIEERPEMLHSFTPTFVRRVRALTAGVEIDLDVSLSLDDSKVCLSACGAKHAHSPDKSPRP</sequence>
<dbReference type="GO" id="GO:0001558">
    <property type="term" value="P:regulation of cell growth"/>
    <property type="evidence" value="ECO:0007669"/>
    <property type="project" value="InterPro"/>
</dbReference>
<dbReference type="Pfam" id="PF15937">
    <property type="entry name" value="PrlF_antitoxin"/>
    <property type="match status" value="1"/>
</dbReference>